<name>A0A9W2VPU2_PANPR</name>
<dbReference type="SUPFAM" id="SSF50156">
    <property type="entry name" value="PDZ domain-like"/>
    <property type="match status" value="1"/>
</dbReference>
<dbReference type="InterPro" id="IPR035892">
    <property type="entry name" value="C2_domain_sf"/>
</dbReference>
<dbReference type="InterPro" id="IPR000008">
    <property type="entry name" value="C2_dom"/>
</dbReference>
<evidence type="ECO:0000256" key="2">
    <source>
        <dbReference type="ARBA" id="ARBA00022723"/>
    </source>
</evidence>
<evidence type="ECO:0000256" key="8">
    <source>
        <dbReference type="ARBA" id="ARBA00034103"/>
    </source>
</evidence>
<evidence type="ECO:0000256" key="7">
    <source>
        <dbReference type="ARBA" id="ARBA00023018"/>
    </source>
</evidence>
<keyword evidence="1" id="KW-0597">Phosphoprotein</keyword>
<dbReference type="PANTHER" id="PTHR12157">
    <property type="entry name" value="REGULATING SYNAPTIC MEMBRANE EXOCYTOSIS PROTEIN"/>
    <property type="match status" value="1"/>
</dbReference>
<keyword evidence="7" id="KW-0770">Synapse</keyword>
<proteinExistence type="predicted"/>
<feature type="region of interest" description="Disordered" evidence="9">
    <location>
        <begin position="681"/>
        <end position="704"/>
    </location>
</feature>
<feature type="compositionally biased region" description="Basic and acidic residues" evidence="9">
    <location>
        <begin position="493"/>
        <end position="521"/>
    </location>
</feature>
<keyword evidence="6" id="KW-0862">Zinc</keyword>
<dbReference type="GO" id="GO:0050806">
    <property type="term" value="P:positive regulation of synaptic transmission"/>
    <property type="evidence" value="ECO:0007669"/>
    <property type="project" value="TreeGrafter"/>
</dbReference>
<dbReference type="CDD" id="cd06714">
    <property type="entry name" value="PDZ_RIM-like"/>
    <property type="match status" value="1"/>
</dbReference>
<dbReference type="GO" id="GO:0008270">
    <property type="term" value="F:zinc ion binding"/>
    <property type="evidence" value="ECO:0007669"/>
    <property type="project" value="UniProtKB-KW"/>
</dbReference>
<dbReference type="GO" id="GO:0048791">
    <property type="term" value="P:calcium ion-regulated exocytosis of neurotransmitter"/>
    <property type="evidence" value="ECO:0007669"/>
    <property type="project" value="TreeGrafter"/>
</dbReference>
<evidence type="ECO:0000313" key="13">
    <source>
        <dbReference type="RefSeq" id="XP_053760717.1"/>
    </source>
</evidence>
<dbReference type="GO" id="GO:0048788">
    <property type="term" value="C:cytoskeleton of presynaptic active zone"/>
    <property type="evidence" value="ECO:0007669"/>
    <property type="project" value="TreeGrafter"/>
</dbReference>
<evidence type="ECO:0000256" key="1">
    <source>
        <dbReference type="ARBA" id="ARBA00022553"/>
    </source>
</evidence>
<dbReference type="FunFam" id="2.30.42.10:FF:000003">
    <property type="entry name" value="Regulating synaptic membrane exocytosis protein 1, putative"/>
    <property type="match status" value="1"/>
</dbReference>
<dbReference type="Gene3D" id="2.30.42.10">
    <property type="match status" value="1"/>
</dbReference>
<dbReference type="GO" id="GO:0030154">
    <property type="term" value="P:cell differentiation"/>
    <property type="evidence" value="ECO:0007669"/>
    <property type="project" value="UniProtKB-KW"/>
</dbReference>
<reference evidence="13" key="1">
    <citation type="submission" date="2025-08" db="UniProtKB">
        <authorList>
            <consortium name="RefSeq"/>
        </authorList>
    </citation>
    <scope>IDENTIFICATION</scope>
    <source>
        <tissue evidence="13">Whole blood</tissue>
    </source>
</reference>
<dbReference type="FunFam" id="2.60.40.150:FF:000003">
    <property type="entry name" value="Regulating synaptic membrane exocytosis protein 2"/>
    <property type="match status" value="1"/>
</dbReference>
<dbReference type="PANTHER" id="PTHR12157:SF18">
    <property type="entry name" value="REGULATING SYNAPTIC MEMBRANE EXOCYTOSIS PROTEIN 1"/>
    <property type="match status" value="1"/>
</dbReference>
<dbReference type="PROSITE" id="PS50106">
    <property type="entry name" value="PDZ"/>
    <property type="match status" value="1"/>
</dbReference>
<evidence type="ECO:0000313" key="12">
    <source>
        <dbReference type="Proteomes" id="UP001165780"/>
    </source>
</evidence>
<feature type="compositionally biased region" description="Basic and acidic residues" evidence="9">
    <location>
        <begin position="750"/>
        <end position="763"/>
    </location>
</feature>
<dbReference type="Proteomes" id="UP001165780">
    <property type="component" value="Unplaced"/>
</dbReference>
<feature type="region of interest" description="Disordered" evidence="9">
    <location>
        <begin position="372"/>
        <end position="551"/>
    </location>
</feature>
<keyword evidence="12" id="KW-1185">Reference proteome</keyword>
<dbReference type="SUPFAM" id="SSF49562">
    <property type="entry name" value="C2 domain (Calcium/lipid-binding domain, CaLB)"/>
    <property type="match status" value="2"/>
</dbReference>
<feature type="compositionally biased region" description="Low complexity" evidence="9">
    <location>
        <begin position="202"/>
        <end position="218"/>
    </location>
</feature>
<dbReference type="GO" id="GO:0044325">
    <property type="term" value="F:transmembrane transporter binding"/>
    <property type="evidence" value="ECO:0007669"/>
    <property type="project" value="TreeGrafter"/>
</dbReference>
<feature type="domain" description="PDZ" evidence="11">
    <location>
        <begin position="107"/>
        <end position="193"/>
    </location>
</feature>
<keyword evidence="2" id="KW-0479">Metal-binding</keyword>
<dbReference type="CDD" id="cd04031">
    <property type="entry name" value="C2A_RIM1alpha"/>
    <property type="match status" value="1"/>
</dbReference>
<dbReference type="Gene3D" id="2.60.40.150">
    <property type="entry name" value="C2 domain"/>
    <property type="match status" value="2"/>
</dbReference>
<feature type="compositionally biased region" description="Polar residues" evidence="9">
    <location>
        <begin position="436"/>
        <end position="445"/>
    </location>
</feature>
<feature type="region of interest" description="Disordered" evidence="9">
    <location>
        <begin position="718"/>
        <end position="768"/>
    </location>
</feature>
<feature type="compositionally biased region" description="Low complexity" evidence="9">
    <location>
        <begin position="618"/>
        <end position="639"/>
    </location>
</feature>
<dbReference type="Pfam" id="PF00168">
    <property type="entry name" value="C2"/>
    <property type="match status" value="2"/>
</dbReference>
<dbReference type="GO" id="GO:0042391">
    <property type="term" value="P:regulation of membrane potential"/>
    <property type="evidence" value="ECO:0007669"/>
    <property type="project" value="TreeGrafter"/>
</dbReference>
<evidence type="ECO:0000256" key="6">
    <source>
        <dbReference type="ARBA" id="ARBA00022833"/>
    </source>
</evidence>
<dbReference type="AlphaFoldDB" id="A0A9W2VPU2"/>
<dbReference type="InterPro" id="IPR039032">
    <property type="entry name" value="Rim-like"/>
</dbReference>
<dbReference type="RefSeq" id="XP_053760717.1">
    <property type="nucleotide sequence ID" value="XM_053904742.1"/>
</dbReference>
<dbReference type="FunFam" id="2.60.40.150:FF:000001">
    <property type="entry name" value="Regulating synaptic membrane exocytosis 3, isoform CRA_a"/>
    <property type="match status" value="1"/>
</dbReference>
<dbReference type="SMART" id="SM00239">
    <property type="entry name" value="C2"/>
    <property type="match status" value="2"/>
</dbReference>
<dbReference type="CTD" id="22999"/>
<dbReference type="GO" id="GO:0031267">
    <property type="term" value="F:small GTPase binding"/>
    <property type="evidence" value="ECO:0007669"/>
    <property type="project" value="InterPro"/>
</dbReference>
<comment type="subcellular location">
    <subcellularLocation>
        <location evidence="8">Synapse</location>
    </subcellularLocation>
</comment>
<dbReference type="GeneID" id="109248217"/>
<evidence type="ECO:0000256" key="4">
    <source>
        <dbReference type="ARBA" id="ARBA00022771"/>
    </source>
</evidence>
<feature type="region of interest" description="Disordered" evidence="9">
    <location>
        <begin position="200"/>
        <end position="234"/>
    </location>
</feature>
<evidence type="ECO:0000259" key="10">
    <source>
        <dbReference type="PROSITE" id="PS50004"/>
    </source>
</evidence>
<feature type="domain" description="C2" evidence="10">
    <location>
        <begin position="811"/>
        <end position="929"/>
    </location>
</feature>
<organism evidence="12 13">
    <name type="scientific">Panthera pardus</name>
    <name type="common">Leopard</name>
    <name type="synonym">Felis pardus</name>
    <dbReference type="NCBI Taxonomy" id="9691"/>
    <lineage>
        <taxon>Eukaryota</taxon>
        <taxon>Metazoa</taxon>
        <taxon>Chordata</taxon>
        <taxon>Craniata</taxon>
        <taxon>Vertebrata</taxon>
        <taxon>Euteleostomi</taxon>
        <taxon>Mammalia</taxon>
        <taxon>Eutheria</taxon>
        <taxon>Laurasiatheria</taxon>
        <taxon>Carnivora</taxon>
        <taxon>Feliformia</taxon>
        <taxon>Felidae</taxon>
        <taxon>Pantherinae</taxon>
        <taxon>Panthera</taxon>
    </lineage>
</organism>
<keyword evidence="3" id="KW-0677">Repeat</keyword>
<dbReference type="Pfam" id="PF00595">
    <property type="entry name" value="PDZ"/>
    <property type="match status" value="1"/>
</dbReference>
<dbReference type="GO" id="GO:0048167">
    <property type="term" value="P:regulation of synaptic plasticity"/>
    <property type="evidence" value="ECO:0007669"/>
    <property type="project" value="TreeGrafter"/>
</dbReference>
<evidence type="ECO:0000256" key="9">
    <source>
        <dbReference type="SAM" id="MobiDB-lite"/>
    </source>
</evidence>
<dbReference type="CDD" id="cd04028">
    <property type="entry name" value="C2B_RIM1alpha"/>
    <property type="match status" value="1"/>
</dbReference>
<evidence type="ECO:0000256" key="3">
    <source>
        <dbReference type="ARBA" id="ARBA00022737"/>
    </source>
</evidence>
<feature type="domain" description="C2" evidence="10">
    <location>
        <begin position="244"/>
        <end position="367"/>
    </location>
</feature>
<protein>
    <submittedName>
        <fullName evidence="13">Regulating synaptic membrane exocytosis protein 1 isoform X33</fullName>
    </submittedName>
</protein>
<dbReference type="SMART" id="SM00228">
    <property type="entry name" value="PDZ"/>
    <property type="match status" value="1"/>
</dbReference>
<dbReference type="GO" id="GO:2000300">
    <property type="term" value="P:regulation of synaptic vesicle exocytosis"/>
    <property type="evidence" value="ECO:0007669"/>
    <property type="project" value="TreeGrafter"/>
</dbReference>
<accession>A0A9W2VPU2</accession>
<dbReference type="GO" id="GO:0042734">
    <property type="term" value="C:presynaptic membrane"/>
    <property type="evidence" value="ECO:0007669"/>
    <property type="project" value="TreeGrafter"/>
</dbReference>
<evidence type="ECO:0000259" key="11">
    <source>
        <dbReference type="PROSITE" id="PS50106"/>
    </source>
</evidence>
<gene>
    <name evidence="13" type="primary">RIMS1</name>
</gene>
<dbReference type="PROSITE" id="PS50004">
    <property type="entry name" value="C2"/>
    <property type="match status" value="2"/>
</dbReference>
<dbReference type="InterPro" id="IPR001478">
    <property type="entry name" value="PDZ"/>
</dbReference>
<evidence type="ECO:0000256" key="5">
    <source>
        <dbReference type="ARBA" id="ARBA00022782"/>
    </source>
</evidence>
<feature type="region of interest" description="Disordered" evidence="9">
    <location>
        <begin position="605"/>
        <end position="664"/>
    </location>
</feature>
<sequence>MLFLDNILNLFKSTAENPQAEFLYKVAVMCAPGIPISSEGWEEVRSVDSEEGTVEAGGTGAGDLDYYWLDPATWHSRETSPISSHPVTWQPSKEGDRLIGRVILNKRTTMPKESGALLGLKVVGGKMTDLGRLGAFITKVKKGSLADVVGHLRAGDEVLEWNGKPLPGATNEEVYNIILESKSEPQVEIIVSRPIGDIPRIPESSHPPLESSSSSFESQKMERPSISVISPTSPGALKDAPQVLPGQLSVKLWYDKVGHQLIVNVLQATDLPTRVDGRPRNPYVKMYFLPDRSDKSKRRTKTVKKVLEPKWNQTFVYSHVHRRDFRERMLEITVWDQPRVQEEESEFLGEILIELETALLDDEPHWYKLQTHDESSLPLPQPSPFMPRRHIHGESSSKKLQRSQRISDSDISDYEVDDGIGVVPPGYRSSARESKSTTLTVPEQQRTTHHRSRSVSPHRGDDQGRPRSRLPNVPLQRSLDEIHPTRRSRSPTRHHDASRSPVDHRSRDVDSQYLSEQDRMHRQASPTHPPPADTSFSNRRGRQLPQVPVRSGSIEQASLVVEERTRQMKMKVHRFKQTTGSGSSQELDREQYSKYNIHKDQYRSCDNVSAKSSDSDVSDVSAISRTSSASRLSSTSFMSEQSEHPRGRISSFTPKMQGRRMGTSGRAIMKSTSVSGEMYTLEHNDGSQSDTAVGTVGGGGKKRRSSLSAKVVAIVSRRSRSTSQLSQTESGHKKLKSTIQRSTETGMAAEMRKMVRQPSRESTDGSINSYSSEGNLIFPGVRLGADSQFSDFLDGLGPAQLVGRQTLATPAMGDIQIGMEDKKGQLEVEVIRARSLTQKPGSKSTPAPYVKVYLLENGACIAKKKTRIARKTLDPLYQQSLVFDESPQGKVLQVIVWGDYGRMDHKCFMGVAQILLEELDLSSMVIGWYKLFPPSSLVDPTLTPLTRRASQSSLESSTGPPCIRS</sequence>
<keyword evidence="5" id="KW-0221">Differentiation</keyword>
<dbReference type="InterPro" id="IPR036034">
    <property type="entry name" value="PDZ_sf"/>
</dbReference>
<keyword evidence="4" id="KW-0863">Zinc-finger</keyword>